<proteinExistence type="predicted"/>
<evidence type="ECO:0000313" key="2">
    <source>
        <dbReference type="EMBL" id="BFO22747.1"/>
    </source>
</evidence>
<gene>
    <name evidence="2" type="ORF">SHKM778_91350</name>
</gene>
<name>A0AAT9HYR2_9ACTN</name>
<dbReference type="EMBL" id="AP035768">
    <property type="protein sequence ID" value="BFO22747.1"/>
    <property type="molecule type" value="Genomic_DNA"/>
</dbReference>
<sequence length="226" mass="24517">MVLRPGGGPGTYGRDYQMYDGRDYWSAAVFAERRGGWERLDPATGEPTGDRTLPAFHAPETCPDGKAPFLDHRILAELPPGAPPSPLGQDGRLTGCRVLHTTPYSGYSPREFVLESIDGRSASYRTRTWGRRPWGILALPSGGEDTVVAGGTTVRCHSAVDNSLLWQVRGSTADVTTRRSAPPSATRPGRCRRPRTGTSSLLVTRPRPGRCVASPTRPYARCCRPG</sequence>
<evidence type="ECO:0000256" key="1">
    <source>
        <dbReference type="SAM" id="MobiDB-lite"/>
    </source>
</evidence>
<reference evidence="2" key="1">
    <citation type="submission" date="2024-06" db="EMBL/GenBank/DDBJ databases">
        <authorList>
            <consortium name="consrtm"/>
            <person name="Uemura M."/>
            <person name="Terahara T."/>
        </authorList>
    </citation>
    <scope>NUCLEOTIDE SEQUENCE</scope>
    <source>
        <strain evidence="2">KM77-8</strain>
    </source>
</reference>
<feature type="region of interest" description="Disordered" evidence="1">
    <location>
        <begin position="171"/>
        <end position="208"/>
    </location>
</feature>
<reference evidence="2" key="2">
    <citation type="submission" date="2024-07" db="EMBL/GenBank/DDBJ databases">
        <title>Streptomyces haneummycinica sp. nov., a new antibiotic-producing actinobacterium isolated from marine sediment.</title>
        <authorList>
            <person name="Uemura M."/>
            <person name="Hamada M."/>
            <person name="Hirano S."/>
            <person name="Kobayashi K."/>
            <person name="Ohshiro T."/>
            <person name="Kobayashi T."/>
            <person name="Terahara T."/>
        </authorList>
    </citation>
    <scope>NUCLEOTIDE SEQUENCE</scope>
    <source>
        <strain evidence="2">KM77-8</strain>
    </source>
</reference>
<organism evidence="2">
    <name type="scientific">Streptomyces haneummycinicus</name>
    <dbReference type="NCBI Taxonomy" id="3074435"/>
    <lineage>
        <taxon>Bacteria</taxon>
        <taxon>Bacillati</taxon>
        <taxon>Actinomycetota</taxon>
        <taxon>Actinomycetes</taxon>
        <taxon>Kitasatosporales</taxon>
        <taxon>Streptomycetaceae</taxon>
        <taxon>Streptomyces</taxon>
    </lineage>
</organism>
<accession>A0AAT9HYR2</accession>
<protein>
    <submittedName>
        <fullName evidence="2">Uncharacterized protein</fullName>
    </submittedName>
</protein>
<dbReference type="AlphaFoldDB" id="A0AAT9HYR2"/>